<evidence type="ECO:0000313" key="2">
    <source>
        <dbReference type="Proteomes" id="UP000887569"/>
    </source>
</evidence>
<proteinExistence type="predicted"/>
<evidence type="ECO:0000313" key="3">
    <source>
        <dbReference type="WBParaSite" id="PgE126_g001_t01"/>
    </source>
</evidence>
<dbReference type="WBParaSite" id="PgE126_g001_t01">
    <property type="protein sequence ID" value="PgE126_g001_t01"/>
    <property type="gene ID" value="PgE126_g001"/>
</dbReference>
<protein>
    <submittedName>
        <fullName evidence="3 4">Uncharacterized protein</fullName>
    </submittedName>
</protein>
<dbReference type="WBParaSite" id="PgE126_g001_t07">
    <property type="protein sequence ID" value="PgE126_g001_t07"/>
    <property type="gene ID" value="PgE126_g001"/>
</dbReference>
<keyword evidence="1" id="KW-0812">Transmembrane</keyword>
<organism evidence="2 3">
    <name type="scientific">Parascaris univalens</name>
    <name type="common">Nematode worm</name>
    <dbReference type="NCBI Taxonomy" id="6257"/>
    <lineage>
        <taxon>Eukaryota</taxon>
        <taxon>Metazoa</taxon>
        <taxon>Ecdysozoa</taxon>
        <taxon>Nematoda</taxon>
        <taxon>Chromadorea</taxon>
        <taxon>Rhabditida</taxon>
        <taxon>Spirurina</taxon>
        <taxon>Ascaridomorpha</taxon>
        <taxon>Ascaridoidea</taxon>
        <taxon>Ascarididae</taxon>
        <taxon>Parascaris</taxon>
    </lineage>
</organism>
<dbReference type="Proteomes" id="UP000887569">
    <property type="component" value="Unplaced"/>
</dbReference>
<evidence type="ECO:0000256" key="1">
    <source>
        <dbReference type="SAM" id="Phobius"/>
    </source>
</evidence>
<keyword evidence="1" id="KW-0472">Membrane</keyword>
<keyword evidence="1" id="KW-1133">Transmembrane helix</keyword>
<reference evidence="3 4" key="1">
    <citation type="submission" date="2022-11" db="UniProtKB">
        <authorList>
            <consortium name="WormBaseParasite"/>
        </authorList>
    </citation>
    <scope>IDENTIFICATION</scope>
</reference>
<name>A0A915A2T1_PARUN</name>
<evidence type="ECO:0000313" key="4">
    <source>
        <dbReference type="WBParaSite" id="PgE126_g001_t07"/>
    </source>
</evidence>
<feature type="transmembrane region" description="Helical" evidence="1">
    <location>
        <begin position="28"/>
        <end position="54"/>
    </location>
</feature>
<sequence length="116" mass="13043">MRQGGDVVRSFKAAPLPPLFPSSLHTVISVHFLLFILWQVLSIHLFCLFNLLLLSEAAPPQRISELKLQAVKESFLFPSFSTTLNRTFIAQEMPSAGEWNKVSKKSSSLIAKVFVR</sequence>
<keyword evidence="2" id="KW-1185">Reference proteome</keyword>
<dbReference type="AlphaFoldDB" id="A0A915A2T1"/>
<accession>A0A915A2T1</accession>